<proteinExistence type="predicted"/>
<dbReference type="Proteomes" id="UP000054477">
    <property type="component" value="Unassembled WGS sequence"/>
</dbReference>
<feature type="compositionally biased region" description="Polar residues" evidence="1">
    <location>
        <begin position="48"/>
        <end position="61"/>
    </location>
</feature>
<reference evidence="2 3" key="1">
    <citation type="submission" date="2014-04" db="EMBL/GenBank/DDBJ databases">
        <authorList>
            <consortium name="DOE Joint Genome Institute"/>
            <person name="Kuo A."/>
            <person name="Kohler A."/>
            <person name="Nagy L.G."/>
            <person name="Floudas D."/>
            <person name="Copeland A."/>
            <person name="Barry K.W."/>
            <person name="Cichocki N."/>
            <person name="Veneault-Fourrey C."/>
            <person name="LaButti K."/>
            <person name="Lindquist E.A."/>
            <person name="Lipzen A."/>
            <person name="Lundell T."/>
            <person name="Morin E."/>
            <person name="Murat C."/>
            <person name="Sun H."/>
            <person name="Tunlid A."/>
            <person name="Henrissat B."/>
            <person name="Grigoriev I.V."/>
            <person name="Hibbett D.S."/>
            <person name="Martin F."/>
            <person name="Nordberg H.P."/>
            <person name="Cantor M.N."/>
            <person name="Hua S.X."/>
        </authorList>
    </citation>
    <scope>NUCLEOTIDE SEQUENCE [LARGE SCALE GENOMIC DNA]</scope>
    <source>
        <strain evidence="2 3">LaAM-08-1</strain>
    </source>
</reference>
<evidence type="ECO:0000313" key="2">
    <source>
        <dbReference type="EMBL" id="KIK01116.1"/>
    </source>
</evidence>
<sequence>MDPKAATLYVSSNESVPATIISHLHKIWGQLKELQKVVEPNPSIPADNETSPDPNKTQSGTDGELELQKTIYEHSYSKLHLHFSKRAPVILAIYETTMKSLQANDKDAKLLHLTHWALKHIQGLLQNDRLPPSLTDLIQMINGMSLAWQDCLNAAGSEDILTRWDNLIPCGDISITFSQQDVLPVIFPLGEQKELPVCDELLKRLQEKVKNEGIELKKGTKLSMKTAFHAESTLLAYHLQHPNINPYHYFGGSKLSCHGCATLFSSFNLVAESFHLPQFFTKGCHNRIYLWWHCPSLLSLEHSKQLQPGTPSLDTELHAVIEGPSQPQLDSTAASGDSCESAEEEGIAILEEEMEAGMCE</sequence>
<reference evidence="3" key="2">
    <citation type="submission" date="2015-01" db="EMBL/GenBank/DDBJ databases">
        <title>Evolutionary Origins and Diversification of the Mycorrhizal Mutualists.</title>
        <authorList>
            <consortium name="DOE Joint Genome Institute"/>
            <consortium name="Mycorrhizal Genomics Consortium"/>
            <person name="Kohler A."/>
            <person name="Kuo A."/>
            <person name="Nagy L.G."/>
            <person name="Floudas D."/>
            <person name="Copeland A."/>
            <person name="Barry K.W."/>
            <person name="Cichocki N."/>
            <person name="Veneault-Fourrey C."/>
            <person name="LaButti K."/>
            <person name="Lindquist E.A."/>
            <person name="Lipzen A."/>
            <person name="Lundell T."/>
            <person name="Morin E."/>
            <person name="Murat C."/>
            <person name="Riley R."/>
            <person name="Ohm R."/>
            <person name="Sun H."/>
            <person name="Tunlid A."/>
            <person name="Henrissat B."/>
            <person name="Grigoriev I.V."/>
            <person name="Hibbett D.S."/>
            <person name="Martin F."/>
        </authorList>
    </citation>
    <scope>NUCLEOTIDE SEQUENCE [LARGE SCALE GENOMIC DNA]</scope>
    <source>
        <strain evidence="3">LaAM-08-1</strain>
    </source>
</reference>
<protein>
    <submittedName>
        <fullName evidence="2">Uncharacterized protein</fullName>
    </submittedName>
</protein>
<name>A0A0C9X7T1_9AGAR</name>
<keyword evidence="3" id="KW-1185">Reference proteome</keyword>
<dbReference type="Pfam" id="PF14441">
    <property type="entry name" value="OTT_1508_deam"/>
    <property type="match status" value="1"/>
</dbReference>
<dbReference type="AlphaFoldDB" id="A0A0C9X7T1"/>
<feature type="region of interest" description="Disordered" evidence="1">
    <location>
        <begin position="41"/>
        <end position="61"/>
    </location>
</feature>
<accession>A0A0C9X7T1</accession>
<gene>
    <name evidence="2" type="ORF">K443DRAFT_663026</name>
</gene>
<evidence type="ECO:0000313" key="3">
    <source>
        <dbReference type="Proteomes" id="UP000054477"/>
    </source>
</evidence>
<organism evidence="2 3">
    <name type="scientific">Laccaria amethystina LaAM-08-1</name>
    <dbReference type="NCBI Taxonomy" id="1095629"/>
    <lineage>
        <taxon>Eukaryota</taxon>
        <taxon>Fungi</taxon>
        <taxon>Dikarya</taxon>
        <taxon>Basidiomycota</taxon>
        <taxon>Agaricomycotina</taxon>
        <taxon>Agaricomycetes</taxon>
        <taxon>Agaricomycetidae</taxon>
        <taxon>Agaricales</taxon>
        <taxon>Agaricineae</taxon>
        <taxon>Hydnangiaceae</taxon>
        <taxon>Laccaria</taxon>
    </lineage>
</organism>
<dbReference type="EMBL" id="KN838612">
    <property type="protein sequence ID" value="KIK01116.1"/>
    <property type="molecule type" value="Genomic_DNA"/>
</dbReference>
<dbReference type="HOGENOM" id="CLU_040948_0_0_1"/>
<dbReference type="InterPro" id="IPR027796">
    <property type="entry name" value="OTT_1508_deam-like"/>
</dbReference>
<dbReference type="OrthoDB" id="2939423at2759"/>
<evidence type="ECO:0000256" key="1">
    <source>
        <dbReference type="SAM" id="MobiDB-lite"/>
    </source>
</evidence>
<dbReference type="STRING" id="1095629.A0A0C9X7T1"/>